<dbReference type="InterPro" id="IPR031120">
    <property type="entry name" value="HIR1-like"/>
</dbReference>
<dbReference type="GO" id="GO:0005634">
    <property type="term" value="C:nucleus"/>
    <property type="evidence" value="ECO:0007669"/>
    <property type="project" value="UniProtKB-SubCell"/>
</dbReference>
<dbReference type="GeneID" id="28722632"/>
<dbReference type="GO" id="GO:0006355">
    <property type="term" value="P:regulation of DNA-templated transcription"/>
    <property type="evidence" value="ECO:0007669"/>
    <property type="project" value="InterPro"/>
</dbReference>
<keyword evidence="4 9" id="KW-0677">Repeat</keyword>
<dbReference type="SUPFAM" id="SSF50960">
    <property type="entry name" value="TolB, C-terminal domain"/>
    <property type="match status" value="1"/>
</dbReference>
<dbReference type="GO" id="GO:0006351">
    <property type="term" value="P:DNA-templated transcription"/>
    <property type="evidence" value="ECO:0007669"/>
    <property type="project" value="InterPro"/>
</dbReference>
<dbReference type="InterPro" id="IPR015943">
    <property type="entry name" value="WD40/YVTN_repeat-like_dom_sf"/>
</dbReference>
<organism evidence="12 13">
    <name type="scientific">Eremothecium sinecaudum</name>
    <dbReference type="NCBI Taxonomy" id="45286"/>
    <lineage>
        <taxon>Eukaryota</taxon>
        <taxon>Fungi</taxon>
        <taxon>Dikarya</taxon>
        <taxon>Ascomycota</taxon>
        <taxon>Saccharomycotina</taxon>
        <taxon>Saccharomycetes</taxon>
        <taxon>Saccharomycetales</taxon>
        <taxon>Saccharomycetaceae</taxon>
        <taxon>Eremothecium</taxon>
    </lineage>
</organism>
<keyword evidence="2 9" id="KW-0678">Repressor</keyword>
<dbReference type="GO" id="GO:0000785">
    <property type="term" value="C:chromatin"/>
    <property type="evidence" value="ECO:0007669"/>
    <property type="project" value="TreeGrafter"/>
</dbReference>
<evidence type="ECO:0000256" key="8">
    <source>
        <dbReference type="ARBA" id="ARBA00023242"/>
    </source>
</evidence>
<dbReference type="PANTHER" id="PTHR13831">
    <property type="entry name" value="MEMBER OF THE HIR1 FAMILY OF WD-REPEAT PROTEINS"/>
    <property type="match status" value="1"/>
</dbReference>
<dbReference type="Proteomes" id="UP000243052">
    <property type="component" value="Chromosome ii"/>
</dbReference>
<name>A0A109UX75_9SACH</name>
<evidence type="ECO:0000256" key="10">
    <source>
        <dbReference type="SAM" id="MobiDB-lite"/>
    </source>
</evidence>
<evidence type="ECO:0000256" key="1">
    <source>
        <dbReference type="ARBA" id="ARBA00004123"/>
    </source>
</evidence>
<comment type="function">
    <text evidence="9">Required for replication-independent chromatin assembly and for the periodic repression of histone gene transcription during the cell cycle.</text>
</comment>
<evidence type="ECO:0000259" key="11">
    <source>
        <dbReference type="Pfam" id="PF07569"/>
    </source>
</evidence>
<dbReference type="OrthoDB" id="1741719at2759"/>
<dbReference type="GO" id="GO:0006338">
    <property type="term" value="P:chromatin remodeling"/>
    <property type="evidence" value="ECO:0007669"/>
    <property type="project" value="InterPro"/>
</dbReference>
<feature type="region of interest" description="Disordered" evidence="10">
    <location>
        <begin position="421"/>
        <end position="444"/>
    </location>
</feature>
<evidence type="ECO:0000256" key="3">
    <source>
        <dbReference type="ARBA" id="ARBA00022574"/>
    </source>
</evidence>
<keyword evidence="13" id="KW-1185">Reference proteome</keyword>
<evidence type="ECO:0000313" key="13">
    <source>
        <dbReference type="Proteomes" id="UP000243052"/>
    </source>
</evidence>
<evidence type="ECO:0000256" key="5">
    <source>
        <dbReference type="ARBA" id="ARBA00022853"/>
    </source>
</evidence>
<evidence type="ECO:0000256" key="7">
    <source>
        <dbReference type="ARBA" id="ARBA00023163"/>
    </source>
</evidence>
<dbReference type="InterPro" id="IPR011047">
    <property type="entry name" value="Quinoprotein_ADH-like_sf"/>
</dbReference>
<dbReference type="SUPFAM" id="SSF50998">
    <property type="entry name" value="Quinoprotein alcohol dehydrogenase-like"/>
    <property type="match status" value="1"/>
</dbReference>
<gene>
    <name evidence="12" type="ORF">AW171_hschr2974</name>
</gene>
<sequence>MKLLKYPKPLHDGLLSASCICGANLVLVGRNRISVWDCNALQETAQGKRPVKSLSSEFEIELSVSDDLPRYIVEGGGRLVVAGDRTIWRSDVDGWRELGEKTTFSVFKTFSEDECITDLKFDEVNGILFIGVSKINEVWLYSVASWEKVGTISLGVKPVTIIVDPIGELVTLVSQNRLVSIYQYDAQGSTAVHRQLNQHVQTNPLSYNITMSPQGDMLPVVNSIKNTTPSAQMLDRLSDFSVQSSLVGYVGKCKILKFSPRIYEKENKNKPSTRYNMIASAGNDAGNVTVWNTKRTKPLLNAAKLTTTFINDLQWSNDGTGLFAITNDGYLFIFAFQNIEIGKVLDVEEVLKMRKDIPRLEPLPAPVNPPSKANIKVVKDKKIDTSSNNGPAVVKASKAKIAPTVIKSTSVEFNAPSYSVPKDLKRKPKDEMQANKNAAKKQKKDLEPMDFLDTNLLMPNISFSKLRLATPKVRLNFQYNSMHNENLVMDINNGTGNEQKPSSLTVILKDKDKDSTLFQDFIPKFVTLCTAGDSFLSCCTEDGTVHVYSNTGRKLLAPMVMGVPISFLESCGDYLLCVTSMGQLYCWNIAKAKLKFPMNTVYPLLNPMLKYSDDVLTRAENLTMCTVTRNGIPLVTLSNGDGYLFDPDMETWMLVNDSWWAYGSQYWDFTNTSQIATHISVNGDKDDKKNKYWNADAEHLINEVKRDKQSIVNYLESKTNDEMSRKGRIRNLQRFAKTILMKEGFENLEDIVTLSHLENRILVSLKLDETVEFKKLLVVYCIRLAEMGFKNRLNDVLSWLYNDGNYKDEKIAGQNREDLLKQILVACADIRQVQRVTTSFASALEMLDETL</sequence>
<comment type="similarity">
    <text evidence="9">Belongs to the WD repeat HIR1 family.</text>
</comment>
<protein>
    <recommendedName>
        <fullName evidence="9">Protein HIR</fullName>
    </recommendedName>
</protein>
<comment type="subcellular location">
    <subcellularLocation>
        <location evidence="1 9">Nucleus</location>
    </subcellularLocation>
</comment>
<dbReference type="Pfam" id="PF07569">
    <property type="entry name" value="Hira"/>
    <property type="match status" value="1"/>
</dbReference>
<dbReference type="STRING" id="45286.A0A109UX75"/>
<dbReference type="GO" id="GO:0031491">
    <property type="term" value="F:nucleosome binding"/>
    <property type="evidence" value="ECO:0007669"/>
    <property type="project" value="TreeGrafter"/>
</dbReference>
<keyword evidence="8 9" id="KW-0539">Nucleus</keyword>
<keyword evidence="6 9" id="KW-0805">Transcription regulation</keyword>
<evidence type="ECO:0000256" key="2">
    <source>
        <dbReference type="ARBA" id="ARBA00022491"/>
    </source>
</evidence>
<dbReference type="Gene3D" id="2.130.10.10">
    <property type="entry name" value="YVTN repeat-like/Quinoprotein amine dehydrogenase"/>
    <property type="match status" value="1"/>
</dbReference>
<dbReference type="InterPro" id="IPR011494">
    <property type="entry name" value="HIRA-like_C"/>
</dbReference>
<keyword evidence="5 9" id="KW-0156">Chromatin regulator</keyword>
<accession>A0A109UX75</accession>
<dbReference type="RefSeq" id="XP_017986156.1">
    <property type="nucleotide sequence ID" value="XM_018130667.1"/>
</dbReference>
<keyword evidence="3 9" id="KW-0853">WD repeat</keyword>
<dbReference type="AlphaFoldDB" id="A0A109UX75"/>
<keyword evidence="7 9" id="KW-0804">Transcription</keyword>
<dbReference type="EMBL" id="CP014242">
    <property type="protein sequence ID" value="AMD19160.1"/>
    <property type="molecule type" value="Genomic_DNA"/>
</dbReference>
<feature type="domain" description="Protein HIRA-like C-terminal" evidence="11">
    <location>
        <begin position="552"/>
        <end position="800"/>
    </location>
</feature>
<evidence type="ECO:0000313" key="12">
    <source>
        <dbReference type="EMBL" id="AMD19160.1"/>
    </source>
</evidence>
<proteinExistence type="inferred from homology"/>
<evidence type="ECO:0000256" key="4">
    <source>
        <dbReference type="ARBA" id="ARBA00022737"/>
    </source>
</evidence>
<dbReference type="GO" id="GO:0000417">
    <property type="term" value="C:HIR complex"/>
    <property type="evidence" value="ECO:0007669"/>
    <property type="project" value="TreeGrafter"/>
</dbReference>
<evidence type="ECO:0000256" key="6">
    <source>
        <dbReference type="ARBA" id="ARBA00023015"/>
    </source>
</evidence>
<evidence type="ECO:0000256" key="9">
    <source>
        <dbReference type="RuleBase" id="RU364014"/>
    </source>
</evidence>
<reference evidence="12 13" key="1">
    <citation type="submission" date="2016-01" db="EMBL/GenBank/DDBJ databases">
        <title>Genome sequence of the yeast Holleya sinecauda.</title>
        <authorList>
            <person name="Dietrich F.S."/>
        </authorList>
    </citation>
    <scope>NUCLEOTIDE SEQUENCE [LARGE SCALE GENOMIC DNA]</scope>
    <source>
        <strain evidence="12 13">ATCC 58844</strain>
    </source>
</reference>
<dbReference type="PANTHER" id="PTHR13831:SF1">
    <property type="entry name" value="PROTEIN HIR2"/>
    <property type="match status" value="1"/>
</dbReference>